<protein>
    <submittedName>
        <fullName evidence="9">Dicarboxylate/amino acid:cation symporter</fullName>
    </submittedName>
</protein>
<evidence type="ECO:0000256" key="4">
    <source>
        <dbReference type="ARBA" id="ARBA00022692"/>
    </source>
</evidence>
<dbReference type="Gene3D" id="1.10.3860.10">
    <property type="entry name" value="Sodium:dicarboxylate symporter"/>
    <property type="match status" value="1"/>
</dbReference>
<dbReference type="KEGG" id="gso:PH603_11450"/>
<dbReference type="GO" id="GO:0006835">
    <property type="term" value="P:dicarboxylic acid transport"/>
    <property type="evidence" value="ECO:0007669"/>
    <property type="project" value="TreeGrafter"/>
</dbReference>
<evidence type="ECO:0000256" key="6">
    <source>
        <dbReference type="ARBA" id="ARBA00022989"/>
    </source>
</evidence>
<reference evidence="9" key="1">
    <citation type="submission" date="2023-01" db="EMBL/GenBank/DDBJ databases">
        <title>The genome sequence of Kordiimonadaceae bacterium 6D33.</title>
        <authorList>
            <person name="Liu Y."/>
        </authorList>
    </citation>
    <scope>NUCLEOTIDE SEQUENCE</scope>
    <source>
        <strain evidence="9">6D33</strain>
    </source>
</reference>
<dbReference type="InterPro" id="IPR001991">
    <property type="entry name" value="Na-dicarboxylate_symporter"/>
</dbReference>
<dbReference type="InterPro" id="IPR018107">
    <property type="entry name" value="Na-dicarboxylate_symporter_CS"/>
</dbReference>
<evidence type="ECO:0000256" key="2">
    <source>
        <dbReference type="ARBA" id="ARBA00022448"/>
    </source>
</evidence>
<dbReference type="GO" id="GO:0005886">
    <property type="term" value="C:plasma membrane"/>
    <property type="evidence" value="ECO:0007669"/>
    <property type="project" value="UniProtKB-SubCell"/>
</dbReference>
<dbReference type="PANTHER" id="PTHR42865:SF7">
    <property type="entry name" value="PROTON_GLUTAMATE-ASPARTATE SYMPORTER"/>
    <property type="match status" value="1"/>
</dbReference>
<feature type="transmembrane region" description="Helical" evidence="8">
    <location>
        <begin position="169"/>
        <end position="187"/>
    </location>
</feature>
<comment type="subcellular location">
    <subcellularLocation>
        <location evidence="1">Cell membrane</location>
        <topology evidence="1">Multi-pass membrane protein</topology>
    </subcellularLocation>
</comment>
<keyword evidence="2" id="KW-0813">Transport</keyword>
<dbReference type="AlphaFoldDB" id="A0AAE9XSC3"/>
<organism evidence="9 10">
    <name type="scientific">Gimibacter soli</name>
    <dbReference type="NCBI Taxonomy" id="3024400"/>
    <lineage>
        <taxon>Bacteria</taxon>
        <taxon>Pseudomonadati</taxon>
        <taxon>Pseudomonadota</taxon>
        <taxon>Alphaproteobacteria</taxon>
        <taxon>Kordiimonadales</taxon>
        <taxon>Temperatibacteraceae</taxon>
        <taxon>Gimibacter</taxon>
    </lineage>
</organism>
<sequence length="436" mass="46079">MTATEPTVQTGEPMHRQLWFRVLAGLVLGGFVGTLMGPDLGLMDQGIALQIGEWLALPGRLFLTLLKFIVIPLVISSVMLGICDGNDIRAIRTLGSGLVYFVITTTIAIIIGFTITGLIQPGSQIDSSQLGAVVRPDIVAPNVGGGSIPSTIVSAIPTNLVEHMVKSDMLQVVIAAVIFGLALLKMPNIEGRPIVDLMRSTQQVCMTIVMWLMKFAPVVVFGLIANTVITMGFGAISAVSLFFLTVILGLLAMIAVYMFLVSVVGGRNPVTFIRDCRDVMVLAFSTSSSSATMPVTLRTVEEVHKIRPTVGRLVIPLGTTINMDGTAIYQAIAALFIAQAYGIDLTTFQMVSIIVLSIAGSIGTPGIPSAGIPILAAILESQNIPVEGIALILGVDRLLDMSRTVINVVGDMTAAAVLDRLFGHKMEGDAAPDNPA</sequence>
<feature type="transmembrane region" description="Helical" evidence="8">
    <location>
        <begin position="57"/>
        <end position="82"/>
    </location>
</feature>
<evidence type="ECO:0000256" key="5">
    <source>
        <dbReference type="ARBA" id="ARBA00022847"/>
    </source>
</evidence>
<feature type="transmembrane region" description="Helical" evidence="8">
    <location>
        <begin position="208"/>
        <end position="229"/>
    </location>
</feature>
<keyword evidence="7 8" id="KW-0472">Membrane</keyword>
<gene>
    <name evidence="9" type="ORF">PH603_11450</name>
</gene>
<dbReference type="PRINTS" id="PR00173">
    <property type="entry name" value="EDTRNSPORT"/>
</dbReference>
<feature type="transmembrane region" description="Helical" evidence="8">
    <location>
        <begin position="18"/>
        <end position="37"/>
    </location>
</feature>
<keyword evidence="4 8" id="KW-0812">Transmembrane</keyword>
<accession>A0AAE9XSC3</accession>
<dbReference type="GO" id="GO:0015293">
    <property type="term" value="F:symporter activity"/>
    <property type="evidence" value="ECO:0007669"/>
    <property type="project" value="UniProtKB-KW"/>
</dbReference>
<evidence type="ECO:0000256" key="7">
    <source>
        <dbReference type="ARBA" id="ARBA00023136"/>
    </source>
</evidence>
<dbReference type="SUPFAM" id="SSF118215">
    <property type="entry name" value="Proton glutamate symport protein"/>
    <property type="match status" value="1"/>
</dbReference>
<dbReference type="PANTHER" id="PTHR42865">
    <property type="entry name" value="PROTON/GLUTAMATE-ASPARTATE SYMPORTER"/>
    <property type="match status" value="1"/>
</dbReference>
<dbReference type="Pfam" id="PF00375">
    <property type="entry name" value="SDF"/>
    <property type="match status" value="1"/>
</dbReference>
<name>A0AAE9XSC3_9PROT</name>
<dbReference type="EMBL" id="CP116805">
    <property type="protein sequence ID" value="WCL53150.1"/>
    <property type="molecule type" value="Genomic_DNA"/>
</dbReference>
<dbReference type="PROSITE" id="PS00714">
    <property type="entry name" value="NA_DICARBOXYL_SYMP_2"/>
    <property type="match status" value="1"/>
</dbReference>
<feature type="transmembrane region" description="Helical" evidence="8">
    <location>
        <begin position="94"/>
        <end position="119"/>
    </location>
</feature>
<evidence type="ECO:0000313" key="10">
    <source>
        <dbReference type="Proteomes" id="UP001217500"/>
    </source>
</evidence>
<dbReference type="InterPro" id="IPR036458">
    <property type="entry name" value="Na:dicarbo_symporter_sf"/>
</dbReference>
<dbReference type="Proteomes" id="UP001217500">
    <property type="component" value="Chromosome"/>
</dbReference>
<evidence type="ECO:0000256" key="1">
    <source>
        <dbReference type="ARBA" id="ARBA00004651"/>
    </source>
</evidence>
<keyword evidence="10" id="KW-1185">Reference proteome</keyword>
<proteinExistence type="predicted"/>
<keyword evidence="5" id="KW-0769">Symport</keyword>
<evidence type="ECO:0000256" key="8">
    <source>
        <dbReference type="SAM" id="Phobius"/>
    </source>
</evidence>
<feature type="transmembrane region" description="Helical" evidence="8">
    <location>
        <begin position="235"/>
        <end position="260"/>
    </location>
</feature>
<keyword evidence="6 8" id="KW-1133">Transmembrane helix</keyword>
<keyword evidence="3" id="KW-1003">Cell membrane</keyword>
<evidence type="ECO:0000313" key="9">
    <source>
        <dbReference type="EMBL" id="WCL53150.1"/>
    </source>
</evidence>
<dbReference type="RefSeq" id="WP_289502662.1">
    <property type="nucleotide sequence ID" value="NZ_CP116805.1"/>
</dbReference>
<evidence type="ECO:0000256" key="3">
    <source>
        <dbReference type="ARBA" id="ARBA00022475"/>
    </source>
</evidence>